<keyword evidence="2 4" id="KW-0479">Metal-binding</keyword>
<comment type="similarity">
    <text evidence="1 4">Belongs to the cytochrome P450 family.</text>
</comment>
<proteinExistence type="inferred from homology"/>
<dbReference type="GeneID" id="100375497"/>
<evidence type="ECO:0000256" key="2">
    <source>
        <dbReference type="ARBA" id="ARBA00022723"/>
    </source>
</evidence>
<keyword evidence="5" id="KW-0472">Membrane</keyword>
<dbReference type="PRINTS" id="PR00385">
    <property type="entry name" value="P450"/>
</dbReference>
<keyword evidence="5" id="KW-1133">Transmembrane helix</keyword>
<keyword evidence="6" id="KW-1185">Reference proteome</keyword>
<accession>A0ABM0N0Q8</accession>
<reference evidence="7" key="1">
    <citation type="submission" date="2025-08" db="UniProtKB">
        <authorList>
            <consortium name="RefSeq"/>
        </authorList>
    </citation>
    <scope>IDENTIFICATION</scope>
    <source>
        <tissue evidence="7">Testes</tissue>
    </source>
</reference>
<keyword evidence="3 4" id="KW-0408">Iron</keyword>
<protein>
    <submittedName>
        <fullName evidence="7">Cytochrome P450 2U1-like</fullName>
    </submittedName>
</protein>
<keyword evidence="4" id="KW-0349">Heme</keyword>
<dbReference type="PANTHER" id="PTHR24300:SF397">
    <property type="entry name" value="CYTOCHROME P450 2U1"/>
    <property type="match status" value="1"/>
</dbReference>
<dbReference type="InterPro" id="IPR002401">
    <property type="entry name" value="Cyt_P450_E_grp-I"/>
</dbReference>
<organism evidence="6 7">
    <name type="scientific">Saccoglossus kowalevskii</name>
    <name type="common">Acorn worm</name>
    <dbReference type="NCBI Taxonomy" id="10224"/>
    <lineage>
        <taxon>Eukaryota</taxon>
        <taxon>Metazoa</taxon>
        <taxon>Hemichordata</taxon>
        <taxon>Enteropneusta</taxon>
        <taxon>Harrimaniidae</taxon>
        <taxon>Saccoglossus</taxon>
    </lineage>
</organism>
<dbReference type="InterPro" id="IPR050182">
    <property type="entry name" value="Cytochrome_P450_fam2"/>
</dbReference>
<gene>
    <name evidence="7" type="primary">LOC100375497</name>
</gene>
<name>A0ABM0N0Q8_SACKO</name>
<keyword evidence="5" id="KW-0812">Transmembrane</keyword>
<dbReference type="PANTHER" id="PTHR24300">
    <property type="entry name" value="CYTOCHROME P450 508A4-RELATED"/>
    <property type="match status" value="1"/>
</dbReference>
<dbReference type="InterPro" id="IPR017972">
    <property type="entry name" value="Cyt_P450_CS"/>
</dbReference>
<feature type="transmembrane region" description="Helical" evidence="5">
    <location>
        <begin position="20"/>
        <end position="39"/>
    </location>
</feature>
<keyword evidence="4" id="KW-0560">Oxidoreductase</keyword>
<evidence type="ECO:0000256" key="5">
    <source>
        <dbReference type="SAM" id="Phobius"/>
    </source>
</evidence>
<evidence type="ECO:0000256" key="3">
    <source>
        <dbReference type="ARBA" id="ARBA00023004"/>
    </source>
</evidence>
<dbReference type="InterPro" id="IPR001128">
    <property type="entry name" value="Cyt_P450"/>
</dbReference>
<dbReference type="InterPro" id="IPR036396">
    <property type="entry name" value="Cyt_P450_sf"/>
</dbReference>
<evidence type="ECO:0000256" key="1">
    <source>
        <dbReference type="ARBA" id="ARBA00010617"/>
    </source>
</evidence>
<dbReference type="SUPFAM" id="SSF48264">
    <property type="entry name" value="Cytochrome P450"/>
    <property type="match status" value="1"/>
</dbReference>
<dbReference type="RefSeq" id="XP_006825849.1">
    <property type="nucleotide sequence ID" value="XM_006825786.1"/>
</dbReference>
<evidence type="ECO:0000313" key="7">
    <source>
        <dbReference type="RefSeq" id="XP_006825849.1"/>
    </source>
</evidence>
<dbReference type="PRINTS" id="PR00463">
    <property type="entry name" value="EP450I"/>
</dbReference>
<evidence type="ECO:0000256" key="4">
    <source>
        <dbReference type="RuleBase" id="RU000461"/>
    </source>
</evidence>
<dbReference type="PROSITE" id="PS00086">
    <property type="entry name" value="CYTOCHROME_P450"/>
    <property type="match status" value="1"/>
</dbReference>
<sequence>MSVLADSLYALWSQCDLQTVILATTIFLFTYWALQLLLANHRNLPPGPRGFPLIGNVLDLVNPTPFRNLRDMASQYGDVLSLHLGQQLVVVLNGYQSIHEALVGKADDFADRPHIPPMKTGTLNSGIIMANGKVWKFKRRVILSSLRTFGMGKASMEKRIQEEVLHLLDVFDEMSVDSSTFNPLSHTTNSIYNVICSITLGERFDYTDHRFVDIISSLNSILDLSHVYFGFMYFFPGSYKILELLLRGHHARDHRKIYDVLEPFIEQHETTYDSQNMRDLIDVFLKATREWESRHFSESFGRKGLPFKYFYIYALILDTFVAGTETTATTLTWGWLLMLKNLDTQTQIQAELDNVVGRGRLPEMSDKPNLPYTEAAVNEVLRMSSTAPLSVPRWTTTDTCVLGYDIPKNTMVWPNLWSVLYDPTLWPNPDRFDPGRFLDSDGNFYRPDAFIPFGSGSRVCLGEQLAKMELFLVFSSVLHQFRLEVDNEFPLPLLEGTMHITLQPPKYKMRVIRRVQVNEQDE</sequence>
<dbReference type="Gene3D" id="1.10.630.10">
    <property type="entry name" value="Cytochrome P450"/>
    <property type="match status" value="1"/>
</dbReference>
<dbReference type="Proteomes" id="UP000694865">
    <property type="component" value="Unplaced"/>
</dbReference>
<dbReference type="Pfam" id="PF00067">
    <property type="entry name" value="p450"/>
    <property type="match status" value="1"/>
</dbReference>
<evidence type="ECO:0000313" key="6">
    <source>
        <dbReference type="Proteomes" id="UP000694865"/>
    </source>
</evidence>
<keyword evidence="4" id="KW-0503">Monooxygenase</keyword>